<dbReference type="EMBL" id="CCKQ01014834">
    <property type="protein sequence ID" value="CDW86629.1"/>
    <property type="molecule type" value="Genomic_DNA"/>
</dbReference>
<accession>A0A078AWT5</accession>
<evidence type="ECO:0000313" key="1">
    <source>
        <dbReference type="EMBL" id="CDW86629.1"/>
    </source>
</evidence>
<gene>
    <name evidence="1" type="primary">Contig10246.g10934</name>
    <name evidence="1" type="ORF">STYLEM_15726</name>
</gene>
<organism evidence="1 2">
    <name type="scientific">Stylonychia lemnae</name>
    <name type="common">Ciliate</name>
    <dbReference type="NCBI Taxonomy" id="5949"/>
    <lineage>
        <taxon>Eukaryota</taxon>
        <taxon>Sar</taxon>
        <taxon>Alveolata</taxon>
        <taxon>Ciliophora</taxon>
        <taxon>Intramacronucleata</taxon>
        <taxon>Spirotrichea</taxon>
        <taxon>Stichotrichia</taxon>
        <taxon>Sporadotrichida</taxon>
        <taxon>Oxytrichidae</taxon>
        <taxon>Stylonychinae</taxon>
        <taxon>Stylonychia</taxon>
    </lineage>
</organism>
<dbReference type="AlphaFoldDB" id="A0A078AWT5"/>
<protein>
    <submittedName>
        <fullName evidence="1">Uncharacterized protein</fullName>
    </submittedName>
</protein>
<evidence type="ECO:0000313" key="2">
    <source>
        <dbReference type="Proteomes" id="UP000039865"/>
    </source>
</evidence>
<keyword evidence="2" id="KW-1185">Reference proteome</keyword>
<dbReference type="Proteomes" id="UP000039865">
    <property type="component" value="Unassembled WGS sequence"/>
</dbReference>
<sequence>MLSNLVNSFKNTINNGLQRDQTLALPNSYKIPSTYDMYDQEKEVDEWEQFDSHKYLNVNIVKEYTMNWSHLPLPPPDVDPNYPRFKFNSYTFGSIKTHHGPEIIDELIEELSDKGFSKALQWSETLENSSMIRLQQFERQLLDKIKIENIQKSNPLIKILEGQDIYECQKPAEMLQTKSKAGFEIILMLLMDDEFPDRRNRRALLDKTLKFIGMGRITHSQYDYINSMFICSSLQNHETMLDEIHQTLNFADITTLANDKDYQKVTSFVNKNKADTFVNNSNTRYKQKVEDPVYRNDQISYTPIKQGLTIQQQNDVQLNQTQMFSNPSSLFVIKKRTNLNQVSNRDDSGLTQYKLEQVFEEKVLNDNILKSIDNLKFTNSVGIKNKETLYEQGKTTIDDENYDFNEREQNY</sequence>
<proteinExistence type="predicted"/>
<name>A0A078AWT5_STYLE</name>
<reference evidence="1 2" key="1">
    <citation type="submission" date="2014-06" db="EMBL/GenBank/DDBJ databases">
        <authorList>
            <person name="Swart Estienne"/>
        </authorList>
    </citation>
    <scope>NUCLEOTIDE SEQUENCE [LARGE SCALE GENOMIC DNA]</scope>
    <source>
        <strain evidence="1 2">130c</strain>
    </source>
</reference>
<dbReference type="InParanoid" id="A0A078AWT5"/>